<dbReference type="eggNOG" id="COG2198">
    <property type="taxonomic scope" value="Bacteria"/>
</dbReference>
<evidence type="ECO:0000313" key="2">
    <source>
        <dbReference type="Proteomes" id="UP000003157"/>
    </source>
</evidence>
<gene>
    <name evidence="1" type="ORF">HMPREF9488_01799</name>
</gene>
<keyword evidence="1" id="KW-0808">Transferase</keyword>
<sequence>MNLRECYMKLDGNYDEVVQRLQNEYIVEKFMFKFLKDKSFNFLKISIQNENYKDAHRYVHTIKGICQNLSFSKLYESSYQMTNEFKNNNYKKALDLMPQLSKDYYQIIDAINEYQMFKEK</sequence>
<evidence type="ECO:0000313" key="1">
    <source>
        <dbReference type="EMBL" id="EFW04910.1"/>
    </source>
</evidence>
<dbReference type="GO" id="GO:0000160">
    <property type="term" value="P:phosphorelay signal transduction system"/>
    <property type="evidence" value="ECO:0007669"/>
    <property type="project" value="InterPro"/>
</dbReference>
<accession>E7GAK9</accession>
<dbReference type="Gene3D" id="1.20.120.160">
    <property type="entry name" value="HPT domain"/>
    <property type="match status" value="1"/>
</dbReference>
<dbReference type="EMBL" id="ADKX01000032">
    <property type="protein sequence ID" value="EFW04910.1"/>
    <property type="molecule type" value="Genomic_DNA"/>
</dbReference>
<dbReference type="RefSeq" id="WP_008788901.1">
    <property type="nucleotide sequence ID" value="NZ_CAUFAQ010000015.1"/>
</dbReference>
<dbReference type="OrthoDB" id="1669200at2"/>
<reference evidence="1 2" key="1">
    <citation type="submission" date="2010-12" db="EMBL/GenBank/DDBJ databases">
        <title>The Genome Sequence of Coprobacillus sp. strain 29_1.</title>
        <authorList>
            <consortium name="The Broad Institute Genome Sequencing Platform"/>
            <person name="Earl A."/>
            <person name="Ward D."/>
            <person name="Feldgarden M."/>
            <person name="Gevers D."/>
            <person name="Daigneault M."/>
            <person name="Sibley C.D."/>
            <person name="White A."/>
            <person name="Strauss J."/>
            <person name="Allen-Vercoe E."/>
            <person name="Young S.K."/>
            <person name="Zeng Q."/>
            <person name="Gargeya S."/>
            <person name="Fitzgerald M."/>
            <person name="Haas B."/>
            <person name="Abouelleil A."/>
            <person name="Alvarado L."/>
            <person name="Arachchi H.M."/>
            <person name="Berlin A."/>
            <person name="Brown A."/>
            <person name="Chapman S.B."/>
            <person name="Chen Z."/>
            <person name="Dunbar C."/>
            <person name="Freedman E."/>
            <person name="Gearin G."/>
            <person name="Gellesch M."/>
            <person name="Goldberg J."/>
            <person name="Griggs A."/>
            <person name="Gujja S."/>
            <person name="Heilman E."/>
            <person name="Heiman D."/>
            <person name="Howarth C."/>
            <person name="Larson L."/>
            <person name="Lui A."/>
            <person name="MacDonald P.J.P."/>
            <person name="Mehta T."/>
            <person name="Montmayeur A."/>
            <person name="Murphy C."/>
            <person name="Neiman D."/>
            <person name="Pearson M."/>
            <person name="Priest M."/>
            <person name="Roberts A."/>
            <person name="Saif S."/>
            <person name="Shea T."/>
            <person name="Shenoy N."/>
            <person name="Sisk P."/>
            <person name="Stolte C."/>
            <person name="Sykes S."/>
            <person name="White J."/>
            <person name="Yandava C."/>
            <person name="Nusbaum C."/>
            <person name="Birren B."/>
        </authorList>
    </citation>
    <scope>NUCLEOTIDE SEQUENCE [LARGE SCALE GENOMIC DNA]</scope>
    <source>
        <strain evidence="1 2">29_1</strain>
    </source>
</reference>
<organism evidence="1 2">
    <name type="scientific">Coprobacillus cateniformis</name>
    <dbReference type="NCBI Taxonomy" id="100884"/>
    <lineage>
        <taxon>Bacteria</taxon>
        <taxon>Bacillati</taxon>
        <taxon>Bacillota</taxon>
        <taxon>Erysipelotrichia</taxon>
        <taxon>Erysipelotrichales</taxon>
        <taxon>Coprobacillaceae</taxon>
        <taxon>Coprobacillus</taxon>
    </lineage>
</organism>
<dbReference type="GO" id="GO:0016301">
    <property type="term" value="F:kinase activity"/>
    <property type="evidence" value="ECO:0007669"/>
    <property type="project" value="UniProtKB-KW"/>
</dbReference>
<protein>
    <submittedName>
        <fullName evidence="1">Multi-sensor hybrid histidine kinase</fullName>
    </submittedName>
</protein>
<proteinExistence type="predicted"/>
<dbReference type="STRING" id="100884.GCA_000269565_01894"/>
<dbReference type="HOGENOM" id="CLU_131453_0_1_9"/>
<dbReference type="Proteomes" id="UP000003157">
    <property type="component" value="Unassembled WGS sequence"/>
</dbReference>
<keyword evidence="2" id="KW-1185">Reference proteome</keyword>
<comment type="caution">
    <text evidence="1">The sequence shown here is derived from an EMBL/GenBank/DDBJ whole genome shotgun (WGS) entry which is preliminary data.</text>
</comment>
<dbReference type="InterPro" id="IPR036641">
    <property type="entry name" value="HPT_dom_sf"/>
</dbReference>
<dbReference type="SUPFAM" id="SSF47226">
    <property type="entry name" value="Histidine-containing phosphotransfer domain, HPT domain"/>
    <property type="match status" value="1"/>
</dbReference>
<dbReference type="AlphaFoldDB" id="E7GAK9"/>
<name>E7GAK9_9FIRM</name>
<keyword evidence="1" id="KW-0418">Kinase</keyword>